<dbReference type="PRINTS" id="PR00171">
    <property type="entry name" value="SUGRTRNSPORT"/>
</dbReference>
<dbReference type="InterPro" id="IPR005828">
    <property type="entry name" value="MFS_sugar_transport-like"/>
</dbReference>
<dbReference type="AlphaFoldDB" id="A0A7J9KCT5"/>
<dbReference type="EMBL" id="JABFAE010000013">
    <property type="protein sequence ID" value="MBA0844277.1"/>
    <property type="molecule type" value="Genomic_DNA"/>
</dbReference>
<feature type="transmembrane region" description="Helical" evidence="6">
    <location>
        <begin position="47"/>
        <end position="68"/>
    </location>
</feature>
<name>A0A7J9KCT5_9ROSI</name>
<dbReference type="Gene3D" id="1.20.1250.20">
    <property type="entry name" value="MFS general substrate transporter like domains"/>
    <property type="match status" value="1"/>
</dbReference>
<evidence type="ECO:0000313" key="9">
    <source>
        <dbReference type="Proteomes" id="UP000593575"/>
    </source>
</evidence>
<dbReference type="Pfam" id="PF00083">
    <property type="entry name" value="Sugar_tr"/>
    <property type="match status" value="1"/>
</dbReference>
<dbReference type="PANTHER" id="PTHR23503">
    <property type="entry name" value="SOLUTE CARRIER FAMILY 2"/>
    <property type="match status" value="1"/>
</dbReference>
<comment type="caution">
    <text evidence="8">The sequence shown here is derived from an EMBL/GenBank/DDBJ whole genome shotgun (WGS) entry which is preliminary data.</text>
</comment>
<dbReference type="InterPro" id="IPR020846">
    <property type="entry name" value="MFS_dom"/>
</dbReference>
<evidence type="ECO:0000256" key="5">
    <source>
        <dbReference type="ARBA" id="ARBA00023136"/>
    </source>
</evidence>
<proteinExistence type="predicted"/>
<reference evidence="8 9" key="1">
    <citation type="journal article" date="2019" name="Genome Biol. Evol.">
        <title>Insights into the evolution of the New World diploid cottons (Gossypium, subgenus Houzingenia) based on genome sequencing.</title>
        <authorList>
            <person name="Grover C.E."/>
            <person name="Arick M.A. 2nd"/>
            <person name="Thrash A."/>
            <person name="Conover J.L."/>
            <person name="Sanders W.S."/>
            <person name="Peterson D.G."/>
            <person name="Frelichowski J.E."/>
            <person name="Scheffler J.A."/>
            <person name="Scheffler B.E."/>
            <person name="Wendel J.F."/>
        </authorList>
    </citation>
    <scope>NUCLEOTIDE SEQUENCE [LARGE SCALE GENOMIC DNA]</scope>
    <source>
        <strain evidence="8">6</strain>
        <tissue evidence="8">Leaf</tissue>
    </source>
</reference>
<feature type="transmembrane region" description="Helical" evidence="6">
    <location>
        <begin position="88"/>
        <end position="112"/>
    </location>
</feature>
<keyword evidence="3 6" id="KW-0812">Transmembrane</keyword>
<feature type="transmembrane region" description="Helical" evidence="6">
    <location>
        <begin position="145"/>
        <end position="166"/>
    </location>
</feature>
<sequence length="207" mass="22081">MWEREGRAFSMYKRMPSRDRSDVMDVEENSAFSQDSMDVETTNPSMWLSFPHVVVGTLSSFLFGYHLGVVNEPLESISLDLGFTGNTLAEGLVVSTCLGGALIGSLFSGWIADGVGRRRAFQLCALPMIIGASTSATTKTLAGMLIGRFLVGTGMGIGPSAVALYVTEVSPASVRGTYGSFIQIATCLGLMVALFIGIPVKEIAGWY</sequence>
<dbReference type="InterPro" id="IPR045263">
    <property type="entry name" value="GLUT"/>
</dbReference>
<dbReference type="Proteomes" id="UP000593575">
    <property type="component" value="Unassembled WGS sequence"/>
</dbReference>
<dbReference type="InterPro" id="IPR036259">
    <property type="entry name" value="MFS_trans_sf"/>
</dbReference>
<gene>
    <name evidence="8" type="ORF">Goarm_001384</name>
</gene>
<organism evidence="8 9">
    <name type="scientific">Gossypium armourianum</name>
    <dbReference type="NCBI Taxonomy" id="34283"/>
    <lineage>
        <taxon>Eukaryota</taxon>
        <taxon>Viridiplantae</taxon>
        <taxon>Streptophyta</taxon>
        <taxon>Embryophyta</taxon>
        <taxon>Tracheophyta</taxon>
        <taxon>Spermatophyta</taxon>
        <taxon>Magnoliopsida</taxon>
        <taxon>eudicotyledons</taxon>
        <taxon>Gunneridae</taxon>
        <taxon>Pentapetalae</taxon>
        <taxon>rosids</taxon>
        <taxon>malvids</taxon>
        <taxon>Malvales</taxon>
        <taxon>Malvaceae</taxon>
        <taxon>Malvoideae</taxon>
        <taxon>Gossypium</taxon>
    </lineage>
</organism>
<feature type="transmembrane region" description="Helical" evidence="6">
    <location>
        <begin position="178"/>
        <end position="200"/>
    </location>
</feature>
<dbReference type="InterPro" id="IPR003663">
    <property type="entry name" value="Sugar/inositol_transpt"/>
</dbReference>
<keyword evidence="2" id="KW-0813">Transport</keyword>
<protein>
    <recommendedName>
        <fullName evidence="7">Major facilitator superfamily (MFS) profile domain-containing protein</fullName>
    </recommendedName>
</protein>
<dbReference type="PROSITE" id="PS00216">
    <property type="entry name" value="SUGAR_TRANSPORT_1"/>
    <property type="match status" value="1"/>
</dbReference>
<comment type="subcellular location">
    <subcellularLocation>
        <location evidence="1">Membrane</location>
        <topology evidence="1">Multi-pass membrane protein</topology>
    </subcellularLocation>
</comment>
<dbReference type="GO" id="GO:0015149">
    <property type="term" value="F:hexose transmembrane transporter activity"/>
    <property type="evidence" value="ECO:0007669"/>
    <property type="project" value="TreeGrafter"/>
</dbReference>
<keyword evidence="5 6" id="KW-0472">Membrane</keyword>
<keyword evidence="4 6" id="KW-1133">Transmembrane helix</keyword>
<feature type="non-terminal residue" evidence="8">
    <location>
        <position position="1"/>
    </location>
</feature>
<evidence type="ECO:0000256" key="1">
    <source>
        <dbReference type="ARBA" id="ARBA00004141"/>
    </source>
</evidence>
<feature type="domain" description="Major facilitator superfamily (MFS) profile" evidence="7">
    <location>
        <begin position="52"/>
        <end position="207"/>
    </location>
</feature>
<evidence type="ECO:0000256" key="2">
    <source>
        <dbReference type="ARBA" id="ARBA00022448"/>
    </source>
</evidence>
<dbReference type="PROSITE" id="PS50850">
    <property type="entry name" value="MFS"/>
    <property type="match status" value="1"/>
</dbReference>
<evidence type="ECO:0000259" key="7">
    <source>
        <dbReference type="PROSITE" id="PS50850"/>
    </source>
</evidence>
<accession>A0A7J9KCT5</accession>
<dbReference type="GO" id="GO:0016020">
    <property type="term" value="C:membrane"/>
    <property type="evidence" value="ECO:0007669"/>
    <property type="project" value="UniProtKB-SubCell"/>
</dbReference>
<evidence type="ECO:0000256" key="6">
    <source>
        <dbReference type="SAM" id="Phobius"/>
    </source>
</evidence>
<evidence type="ECO:0000313" key="8">
    <source>
        <dbReference type="EMBL" id="MBA0844277.1"/>
    </source>
</evidence>
<evidence type="ECO:0000256" key="3">
    <source>
        <dbReference type="ARBA" id="ARBA00022692"/>
    </source>
</evidence>
<dbReference type="SUPFAM" id="SSF103473">
    <property type="entry name" value="MFS general substrate transporter"/>
    <property type="match status" value="1"/>
</dbReference>
<dbReference type="PANTHER" id="PTHR23503:SF8">
    <property type="entry name" value="FACILITATED GLUCOSE TRANSPORTER PROTEIN 1"/>
    <property type="match status" value="1"/>
</dbReference>
<dbReference type="InterPro" id="IPR005829">
    <property type="entry name" value="Sugar_transporter_CS"/>
</dbReference>
<evidence type="ECO:0000256" key="4">
    <source>
        <dbReference type="ARBA" id="ARBA00022989"/>
    </source>
</evidence>
<keyword evidence="9" id="KW-1185">Reference proteome</keyword>